<protein>
    <submittedName>
        <fullName evidence="2">GAF domain-containing protein</fullName>
    </submittedName>
</protein>
<dbReference type="InterPro" id="IPR029016">
    <property type="entry name" value="GAF-like_dom_sf"/>
</dbReference>
<dbReference type="Gene3D" id="3.30.450.40">
    <property type="match status" value="1"/>
</dbReference>
<keyword evidence="3" id="KW-1185">Reference proteome</keyword>
<reference evidence="3" key="1">
    <citation type="submission" date="2016-10" db="EMBL/GenBank/DDBJ databases">
        <authorList>
            <person name="Varghese N."/>
            <person name="Submissions S."/>
        </authorList>
    </citation>
    <scope>NUCLEOTIDE SEQUENCE [LARGE SCALE GENOMIC DNA]</scope>
    <source>
        <strain evidence="3">BL47</strain>
    </source>
</reference>
<evidence type="ECO:0000313" key="3">
    <source>
        <dbReference type="Proteomes" id="UP000198704"/>
    </source>
</evidence>
<sequence>MDPGRPVHYFNPMADTHFRPEPGMAAATGSLEAAASLEEVVSVLQSTARQIVGSDGISVVLREGDTVFYAAEDAIEPLWRGRRFPVAACISGWCMLNGQTAVVPDIESDPRVPMMAYRTTSMRSLVMVPIGAAQPVAALGAYWCASVIPDDATICRLEALAQQAAAALARVCLLAGAGVLREPAPSAGS</sequence>
<feature type="domain" description="GAF" evidence="1">
    <location>
        <begin position="36"/>
        <end position="178"/>
    </location>
</feature>
<dbReference type="EMBL" id="FNHS01000037">
    <property type="protein sequence ID" value="SDO68458.1"/>
    <property type="molecule type" value="Genomic_DNA"/>
</dbReference>
<dbReference type="SUPFAM" id="SSF55781">
    <property type="entry name" value="GAF domain-like"/>
    <property type="match status" value="1"/>
</dbReference>
<accession>A0A1H0LJS5</accession>
<dbReference type="SMART" id="SM00065">
    <property type="entry name" value="GAF"/>
    <property type="match status" value="1"/>
</dbReference>
<organism evidence="2 3">
    <name type="scientific">Methylobacterium phyllostachyos</name>
    <dbReference type="NCBI Taxonomy" id="582672"/>
    <lineage>
        <taxon>Bacteria</taxon>
        <taxon>Pseudomonadati</taxon>
        <taxon>Pseudomonadota</taxon>
        <taxon>Alphaproteobacteria</taxon>
        <taxon>Hyphomicrobiales</taxon>
        <taxon>Methylobacteriaceae</taxon>
        <taxon>Methylobacterium</taxon>
    </lineage>
</organism>
<evidence type="ECO:0000313" key="2">
    <source>
        <dbReference type="EMBL" id="SDO68458.1"/>
    </source>
</evidence>
<dbReference type="STRING" id="582672.SAMN05216360_1372"/>
<dbReference type="InterPro" id="IPR003018">
    <property type="entry name" value="GAF"/>
</dbReference>
<proteinExistence type="predicted"/>
<dbReference type="Proteomes" id="UP000198704">
    <property type="component" value="Unassembled WGS sequence"/>
</dbReference>
<gene>
    <name evidence="2" type="ORF">SAMN05216360_1372</name>
</gene>
<dbReference type="Pfam" id="PF13185">
    <property type="entry name" value="GAF_2"/>
    <property type="match status" value="1"/>
</dbReference>
<evidence type="ECO:0000259" key="1">
    <source>
        <dbReference type="SMART" id="SM00065"/>
    </source>
</evidence>
<dbReference type="AlphaFoldDB" id="A0A1H0LJS5"/>
<name>A0A1H0LJS5_9HYPH</name>